<dbReference type="Proteomes" id="UP000778951">
    <property type="component" value="Unassembled WGS sequence"/>
</dbReference>
<reference evidence="1" key="1">
    <citation type="submission" date="2020-03" db="EMBL/GenBank/DDBJ databases">
        <title>Spirochaetal bacteria isolated from arthropods constitute a novel genus Entomospira genus novum within the order Spirochaetales.</title>
        <authorList>
            <person name="Grana-Miraglia L."/>
            <person name="Sikutova S."/>
            <person name="Fingerle V."/>
            <person name="Sing A."/>
            <person name="Castillo-Ramirez S."/>
            <person name="Margos G."/>
            <person name="Rudolf I."/>
        </authorList>
    </citation>
    <scope>NUCLEOTIDE SEQUENCE</scope>
    <source>
        <strain evidence="1">BR149</strain>
    </source>
</reference>
<protein>
    <recommendedName>
        <fullName evidence="3">Fibronectin type-III domain-containing protein</fullName>
    </recommendedName>
</protein>
<dbReference type="RefSeq" id="WP_167695270.1">
    <property type="nucleotide sequence ID" value="NZ_CP118181.1"/>
</dbReference>
<gene>
    <name evidence="1" type="ORF">HCT48_02955</name>
</gene>
<dbReference type="AlphaFoldDB" id="A0A968KZC1"/>
<dbReference type="Gene3D" id="2.60.120.200">
    <property type="match status" value="1"/>
</dbReference>
<sequence length="479" mass="54993">MKRILLISLIWLGALWSLAADSMSLRQESDDWRKGTFHAVKSLRNKSNQAVMRLRAYSMIENLDLLLNFEDSGEFRDYPYRLIGSTFSLSDAQSRVGGNSSAFRVTDAVTLLPEDGSIFSLSEQNFTIGFWLNPLRLGDGEILFSYQSSVVYKGEYLQQNVTAFFAMEHLVWRFENIFFEEDGTPLLIELKGEPIFKNTWSHHAVSFDTKRGYIQLLNNNIPVDSYYTNRHNNANFPTFPAIFQPTQDKSLILGQFFGYLDGLFISRNFMDRVSLDSFNQRGYFISEPLFVEGKIFEDIVAEHAGEDHSSIRVWLRGDKSALLLKSLPDDFGWHELDATTYLAYLNEGNYRYLQLRVEFFAGKSRRSTPILSDITLHYYMVPLPPRPGMLRMQREGNDVRILWQPVIAGNVAGYRLYFGTESGEYLGVSAQGASPLDAQQENSLLLYGLERGRMYYIVLVTYDELGRESQFSPELMLLL</sequence>
<dbReference type="SUPFAM" id="SSF49899">
    <property type="entry name" value="Concanavalin A-like lectins/glucanases"/>
    <property type="match status" value="1"/>
</dbReference>
<comment type="caution">
    <text evidence="1">The sequence shown here is derived from an EMBL/GenBank/DDBJ whole genome shotgun (WGS) entry which is preliminary data.</text>
</comment>
<dbReference type="InterPro" id="IPR036116">
    <property type="entry name" value="FN3_sf"/>
</dbReference>
<name>A0A968KZC1_9SPIO</name>
<proteinExistence type="predicted"/>
<dbReference type="InterPro" id="IPR013783">
    <property type="entry name" value="Ig-like_fold"/>
</dbReference>
<evidence type="ECO:0000313" key="1">
    <source>
        <dbReference type="EMBL" id="NIZ69171.1"/>
    </source>
</evidence>
<organism evidence="1 2">
    <name type="scientific">Entomospira culicis</name>
    <dbReference type="NCBI Taxonomy" id="2719989"/>
    <lineage>
        <taxon>Bacteria</taxon>
        <taxon>Pseudomonadati</taxon>
        <taxon>Spirochaetota</taxon>
        <taxon>Spirochaetia</taxon>
        <taxon>Spirochaetales</taxon>
        <taxon>Spirochaetaceae</taxon>
        <taxon>Entomospira</taxon>
    </lineage>
</organism>
<dbReference type="SUPFAM" id="SSF49265">
    <property type="entry name" value="Fibronectin type III"/>
    <property type="match status" value="1"/>
</dbReference>
<keyword evidence="2" id="KW-1185">Reference proteome</keyword>
<evidence type="ECO:0000313" key="2">
    <source>
        <dbReference type="Proteomes" id="UP000778951"/>
    </source>
</evidence>
<evidence type="ECO:0008006" key="3">
    <source>
        <dbReference type="Google" id="ProtNLM"/>
    </source>
</evidence>
<accession>A0A968KZC1</accession>
<dbReference type="Gene3D" id="2.60.40.10">
    <property type="entry name" value="Immunoglobulins"/>
    <property type="match status" value="1"/>
</dbReference>
<dbReference type="EMBL" id="JAATLM010000001">
    <property type="protein sequence ID" value="NIZ69171.1"/>
    <property type="molecule type" value="Genomic_DNA"/>
</dbReference>
<dbReference type="InterPro" id="IPR013320">
    <property type="entry name" value="ConA-like_dom_sf"/>
</dbReference>